<evidence type="ECO:0000313" key="6">
    <source>
        <dbReference type="Proteomes" id="UP001189429"/>
    </source>
</evidence>
<dbReference type="EMBL" id="CAUYUJ010018427">
    <property type="protein sequence ID" value="CAK0883549.1"/>
    <property type="molecule type" value="Genomic_DNA"/>
</dbReference>
<organism evidence="5 6">
    <name type="scientific">Prorocentrum cordatum</name>
    <dbReference type="NCBI Taxonomy" id="2364126"/>
    <lineage>
        <taxon>Eukaryota</taxon>
        <taxon>Sar</taxon>
        <taxon>Alveolata</taxon>
        <taxon>Dinophyceae</taxon>
        <taxon>Prorocentrales</taxon>
        <taxon>Prorocentraceae</taxon>
        <taxon>Prorocentrum</taxon>
    </lineage>
</organism>
<keyword evidence="3" id="KW-1133">Transmembrane helix</keyword>
<gene>
    <name evidence="5" type="ORF">PCOR1329_LOCUS65739</name>
</gene>
<feature type="transmembrane region" description="Helical" evidence="3">
    <location>
        <begin position="94"/>
        <end position="113"/>
    </location>
</feature>
<feature type="region of interest" description="Disordered" evidence="2">
    <location>
        <begin position="214"/>
        <end position="254"/>
    </location>
</feature>
<proteinExistence type="predicted"/>
<reference evidence="5" key="1">
    <citation type="submission" date="2023-10" db="EMBL/GenBank/DDBJ databases">
        <authorList>
            <person name="Chen Y."/>
            <person name="Shah S."/>
            <person name="Dougan E. K."/>
            <person name="Thang M."/>
            <person name="Chan C."/>
        </authorList>
    </citation>
    <scope>NUCLEOTIDE SEQUENCE [LARGE SCALE GENOMIC DNA]</scope>
</reference>
<feature type="chain" id="PRO_5046261447" evidence="4">
    <location>
        <begin position="26"/>
        <end position="254"/>
    </location>
</feature>
<keyword evidence="3" id="KW-0812">Transmembrane</keyword>
<evidence type="ECO:0000256" key="3">
    <source>
        <dbReference type="SAM" id="Phobius"/>
    </source>
</evidence>
<comment type="caution">
    <text evidence="5">The sequence shown here is derived from an EMBL/GenBank/DDBJ whole genome shotgun (WGS) entry which is preliminary data.</text>
</comment>
<feature type="compositionally biased region" description="Basic and acidic residues" evidence="2">
    <location>
        <begin position="235"/>
        <end position="246"/>
    </location>
</feature>
<name>A0ABN9WCQ7_9DINO</name>
<keyword evidence="6" id="KW-1185">Reference proteome</keyword>
<dbReference type="Proteomes" id="UP001189429">
    <property type="component" value="Unassembled WGS sequence"/>
</dbReference>
<keyword evidence="1" id="KW-0175">Coiled coil</keyword>
<accession>A0ABN9WCQ7</accession>
<evidence type="ECO:0000256" key="4">
    <source>
        <dbReference type="SAM" id="SignalP"/>
    </source>
</evidence>
<feature type="signal peptide" evidence="4">
    <location>
        <begin position="1"/>
        <end position="25"/>
    </location>
</feature>
<evidence type="ECO:0000313" key="5">
    <source>
        <dbReference type="EMBL" id="CAK0883549.1"/>
    </source>
</evidence>
<feature type="coiled-coil region" evidence="1">
    <location>
        <begin position="128"/>
        <end position="165"/>
    </location>
</feature>
<evidence type="ECO:0000256" key="2">
    <source>
        <dbReference type="SAM" id="MobiDB-lite"/>
    </source>
</evidence>
<protein>
    <submittedName>
        <fullName evidence="5">Uncharacterized protein</fullName>
    </submittedName>
</protein>
<sequence length="254" mass="26048">MAPRTAARRPGLAASLLLGLAAALAVRTAGCFLPAPRLPHPTGTAAAAGELTAAAAAPALANEGAETAPEGFLNFGKVPLGGGFELNLDIPETGIVNIAVLIAGLLYLLGPLLSESMATREKEIQGDIDDAIAKFNEATSRLAEAEKAQAQANEVIAEINASIDKDRRRARVKAGMESTLARQEAAAEQALQAGLASTPPARCGLDVDGFRLRLGPGGGRGEPRRVLHPGGGKNHHGDRAWDEGAEGHGGQQEG</sequence>
<evidence type="ECO:0000256" key="1">
    <source>
        <dbReference type="SAM" id="Coils"/>
    </source>
</evidence>
<keyword evidence="3" id="KW-0472">Membrane</keyword>
<keyword evidence="4" id="KW-0732">Signal</keyword>